<feature type="region of interest" description="Disordered" evidence="1">
    <location>
        <begin position="155"/>
        <end position="281"/>
    </location>
</feature>
<dbReference type="SUPFAM" id="SSF54616">
    <property type="entry name" value="DNA-binding domain of Mlu1-box binding protein MBP1"/>
    <property type="match status" value="1"/>
</dbReference>
<proteinExistence type="predicted"/>
<feature type="compositionally biased region" description="Low complexity" evidence="1">
    <location>
        <begin position="185"/>
        <end position="224"/>
    </location>
</feature>
<dbReference type="GO" id="GO:0044820">
    <property type="term" value="P:mitotic telomere tethering at nuclear periphery"/>
    <property type="evidence" value="ECO:0007669"/>
    <property type="project" value="TreeGrafter"/>
</dbReference>
<dbReference type="EMBL" id="SGPM01000097">
    <property type="protein sequence ID" value="THH30022.1"/>
    <property type="molecule type" value="Genomic_DNA"/>
</dbReference>
<evidence type="ECO:0000259" key="2">
    <source>
        <dbReference type="PROSITE" id="PS51299"/>
    </source>
</evidence>
<evidence type="ECO:0000313" key="4">
    <source>
        <dbReference type="Proteomes" id="UP000308730"/>
    </source>
</evidence>
<comment type="caution">
    <text evidence="3">The sequence shown here is derived from an EMBL/GenBank/DDBJ whole genome shotgun (WGS) entry which is preliminary data.</text>
</comment>
<dbReference type="OrthoDB" id="5346159at2759"/>
<dbReference type="GO" id="GO:0003677">
    <property type="term" value="F:DNA binding"/>
    <property type="evidence" value="ECO:0007669"/>
    <property type="project" value="InterPro"/>
</dbReference>
<name>A0A4S4MUQ7_9APHY</name>
<reference evidence="3 4" key="1">
    <citation type="submission" date="2019-02" db="EMBL/GenBank/DDBJ databases">
        <title>Genome sequencing of the rare red list fungi Antrodiella citrinella (Flaviporus citrinellus).</title>
        <authorList>
            <person name="Buettner E."/>
            <person name="Kellner H."/>
        </authorList>
    </citation>
    <scope>NUCLEOTIDE SEQUENCE [LARGE SCALE GENOMIC DNA]</scope>
    <source>
        <strain evidence="3 4">DSM 108506</strain>
    </source>
</reference>
<evidence type="ECO:0000256" key="1">
    <source>
        <dbReference type="SAM" id="MobiDB-lite"/>
    </source>
</evidence>
<evidence type="ECO:0000313" key="3">
    <source>
        <dbReference type="EMBL" id="THH30022.1"/>
    </source>
</evidence>
<dbReference type="InterPro" id="IPR037548">
    <property type="entry name" value="Bqt4"/>
</dbReference>
<gene>
    <name evidence="3" type="ORF">EUX98_g4174</name>
</gene>
<feature type="compositionally biased region" description="Low complexity" evidence="1">
    <location>
        <begin position="157"/>
        <end position="171"/>
    </location>
</feature>
<sequence>MPAITPKQRISTSRPPLPVANANPSLADLSRPPPVKFQEIIRDGQATVVGRVKIPTPTGHAFILRRLDTGAVSLTTMFRAAFPSASDDAEKVESSWVKNNYDVAGHNRTGKSRFAGTWVSPETAKQLAEVYRLGPIIAALADANPDPNVVYRKATKTTQPPTGSPAATATPTQPPAVPADLPSWTPLTPAATSVASTVTATSTTVTTSPTKTSRAPATSPAATRRSTRLKSPAPAPAPPKTPRPSRAARERERERERDTVGSDETAVEHEEASEAAKVAEVDMAEDLREQKELIERLKAERAQKAQESIDDMEEDVAAEASIGQKRGREDEKEELRLNIKEPETEERAIATNKRVAGVSAQHKSLAWGTLLFAVGMGAVSFIPSIPSLAGYF</sequence>
<feature type="domain" description="HTH APSES-type" evidence="2">
    <location>
        <begin position="36"/>
        <end position="152"/>
    </location>
</feature>
<accession>A0A4S4MUQ7</accession>
<feature type="compositionally biased region" description="Basic and acidic residues" evidence="1">
    <location>
        <begin position="247"/>
        <end position="281"/>
    </location>
</feature>
<feature type="region of interest" description="Disordered" evidence="1">
    <location>
        <begin position="1"/>
        <end position="32"/>
    </location>
</feature>
<dbReference type="AlphaFoldDB" id="A0A4S4MUQ7"/>
<dbReference type="Gene3D" id="3.10.260.10">
    <property type="entry name" value="Transcription regulator HTH, APSES-type DNA-binding domain"/>
    <property type="match status" value="1"/>
</dbReference>
<organism evidence="3 4">
    <name type="scientific">Antrodiella citrinella</name>
    <dbReference type="NCBI Taxonomy" id="2447956"/>
    <lineage>
        <taxon>Eukaryota</taxon>
        <taxon>Fungi</taxon>
        <taxon>Dikarya</taxon>
        <taxon>Basidiomycota</taxon>
        <taxon>Agaricomycotina</taxon>
        <taxon>Agaricomycetes</taxon>
        <taxon>Polyporales</taxon>
        <taxon>Steccherinaceae</taxon>
        <taxon>Antrodiella</taxon>
    </lineage>
</organism>
<dbReference type="PROSITE" id="PS51299">
    <property type="entry name" value="HTH_APSES"/>
    <property type="match status" value="1"/>
</dbReference>
<dbReference type="Proteomes" id="UP000308730">
    <property type="component" value="Unassembled WGS sequence"/>
</dbReference>
<dbReference type="PANTHER" id="PTHR38044">
    <property type="entry name" value="BOUQUET FORMATION PROTEIN 4"/>
    <property type="match status" value="1"/>
</dbReference>
<dbReference type="PANTHER" id="PTHR38044:SF1">
    <property type="entry name" value="BOUQUET FORMATION PROTEIN 4"/>
    <property type="match status" value="1"/>
</dbReference>
<dbReference type="GO" id="GO:1990862">
    <property type="term" value="C:nuclear membrane complex Bqt3-Bqt4"/>
    <property type="evidence" value="ECO:0007669"/>
    <property type="project" value="InterPro"/>
</dbReference>
<dbReference type="GO" id="GO:0070197">
    <property type="term" value="P:meiotic attachment of telomere to nuclear envelope"/>
    <property type="evidence" value="ECO:0007669"/>
    <property type="project" value="InterPro"/>
</dbReference>
<feature type="compositionally biased region" description="Pro residues" evidence="1">
    <location>
        <begin position="233"/>
        <end position="242"/>
    </location>
</feature>
<dbReference type="InterPro" id="IPR003163">
    <property type="entry name" value="Tscrpt_reg_HTH_APSES-type"/>
</dbReference>
<protein>
    <recommendedName>
        <fullName evidence="2">HTH APSES-type domain-containing protein</fullName>
    </recommendedName>
</protein>
<dbReference type="InterPro" id="IPR036887">
    <property type="entry name" value="HTH_APSES_sf"/>
</dbReference>
<keyword evidence="4" id="KW-1185">Reference proteome</keyword>